<dbReference type="GO" id="GO:0005886">
    <property type="term" value="C:plasma membrane"/>
    <property type="evidence" value="ECO:0007669"/>
    <property type="project" value="UniProtKB-SubCell"/>
</dbReference>
<keyword evidence="3 5" id="KW-1133">Transmembrane helix</keyword>
<dbReference type="EMBL" id="JAFBDQ010000008">
    <property type="protein sequence ID" value="MBM7557047.1"/>
    <property type="molecule type" value="Genomic_DNA"/>
</dbReference>
<keyword evidence="7" id="KW-1185">Reference proteome</keyword>
<dbReference type="Pfam" id="PF04284">
    <property type="entry name" value="DUF441"/>
    <property type="match status" value="1"/>
</dbReference>
<evidence type="ECO:0000256" key="3">
    <source>
        <dbReference type="ARBA" id="ARBA00022989"/>
    </source>
</evidence>
<evidence type="ECO:0000313" key="7">
    <source>
        <dbReference type="Proteomes" id="UP000774000"/>
    </source>
</evidence>
<dbReference type="AlphaFoldDB" id="A0A939BPG8"/>
<feature type="transmembrane region" description="Helical" evidence="5">
    <location>
        <begin position="6"/>
        <end position="35"/>
    </location>
</feature>
<dbReference type="HAMAP" id="MF_01874">
    <property type="entry name" value="UPF0756"/>
    <property type="match status" value="1"/>
</dbReference>
<gene>
    <name evidence="6" type="ORF">JOC47_001901</name>
</gene>
<dbReference type="InterPro" id="IPR007382">
    <property type="entry name" value="UPF0756_TM"/>
</dbReference>
<dbReference type="PANTHER" id="PTHR38452:SF1">
    <property type="entry name" value="UPF0756 MEMBRANE PROTEIN YEAL"/>
    <property type="match status" value="1"/>
</dbReference>
<feature type="transmembrane region" description="Helical" evidence="5">
    <location>
        <begin position="78"/>
        <end position="96"/>
    </location>
</feature>
<dbReference type="PANTHER" id="PTHR38452">
    <property type="entry name" value="UPF0756 MEMBRANE PROTEIN YEAL"/>
    <property type="match status" value="1"/>
</dbReference>
<feature type="transmembrane region" description="Helical" evidence="5">
    <location>
        <begin position="131"/>
        <end position="149"/>
    </location>
</feature>
<keyword evidence="4 5" id="KW-0472">Membrane</keyword>
<protein>
    <recommendedName>
        <fullName evidence="5">UPF0756 membrane protein JOC47_001901</fullName>
    </recommendedName>
</protein>
<dbReference type="RefSeq" id="WP_204701808.1">
    <property type="nucleotide sequence ID" value="NZ_JAFBDQ010000008.1"/>
</dbReference>
<keyword evidence="1 5" id="KW-1003">Cell membrane</keyword>
<keyword evidence="2 5" id="KW-0812">Transmembrane</keyword>
<dbReference type="Proteomes" id="UP000774000">
    <property type="component" value="Unassembled WGS sequence"/>
</dbReference>
<evidence type="ECO:0000256" key="5">
    <source>
        <dbReference type="HAMAP-Rule" id="MF_01874"/>
    </source>
</evidence>
<accession>A0A939BPG8</accession>
<feature type="transmembrane region" description="Helical" evidence="5">
    <location>
        <begin position="47"/>
        <end position="66"/>
    </location>
</feature>
<evidence type="ECO:0000256" key="2">
    <source>
        <dbReference type="ARBA" id="ARBA00022692"/>
    </source>
</evidence>
<feature type="transmembrane region" description="Helical" evidence="5">
    <location>
        <begin position="103"/>
        <end position="125"/>
    </location>
</feature>
<sequence length="150" mass="16122">MQANILLIIVGVLGVIVDNQSLIISGFVLLLLRVLELDDVLKTIDNYSVKIGIILIMLGVLASLAIGKQDFSILLERLREPLTLLALVMGILVTQFTREGIDLFAADPTITIVLVIGIIIGVAFFNGMPSGPLIAGGITAVIYQLMSFIF</sequence>
<comment type="caution">
    <text evidence="6">The sequence shown here is derived from an EMBL/GenBank/DDBJ whole genome shotgun (WGS) entry which is preliminary data.</text>
</comment>
<proteinExistence type="inferred from homology"/>
<reference evidence="6" key="1">
    <citation type="submission" date="2021-01" db="EMBL/GenBank/DDBJ databases">
        <title>Genomic Encyclopedia of Type Strains, Phase IV (KMG-IV): sequencing the most valuable type-strain genomes for metagenomic binning, comparative biology and taxonomic classification.</title>
        <authorList>
            <person name="Goeker M."/>
        </authorList>
    </citation>
    <scope>NUCLEOTIDE SEQUENCE</scope>
    <source>
        <strain evidence="6">DSM 23230</strain>
    </source>
</reference>
<evidence type="ECO:0000256" key="4">
    <source>
        <dbReference type="ARBA" id="ARBA00023136"/>
    </source>
</evidence>
<organism evidence="6 7">
    <name type="scientific">Halanaerobacter jeridensis</name>
    <dbReference type="NCBI Taxonomy" id="706427"/>
    <lineage>
        <taxon>Bacteria</taxon>
        <taxon>Bacillati</taxon>
        <taxon>Bacillota</taxon>
        <taxon>Clostridia</taxon>
        <taxon>Halanaerobiales</taxon>
        <taxon>Halobacteroidaceae</taxon>
        <taxon>Halanaerobacter</taxon>
    </lineage>
</organism>
<comment type="subcellular location">
    <subcellularLocation>
        <location evidence="5">Cell membrane</location>
        <topology evidence="5">Multi-pass membrane protein</topology>
    </subcellularLocation>
</comment>
<evidence type="ECO:0000256" key="1">
    <source>
        <dbReference type="ARBA" id="ARBA00022475"/>
    </source>
</evidence>
<evidence type="ECO:0000313" key="6">
    <source>
        <dbReference type="EMBL" id="MBM7557047.1"/>
    </source>
</evidence>
<name>A0A939BPG8_9FIRM</name>
<comment type="similarity">
    <text evidence="5">Belongs to the UPF0756 family.</text>
</comment>